<proteinExistence type="predicted"/>
<comment type="caution">
    <text evidence="2">The sequence shown here is derived from an EMBL/GenBank/DDBJ whole genome shotgun (WGS) entry which is preliminary data.</text>
</comment>
<reference evidence="2" key="1">
    <citation type="submission" date="2020-11" db="EMBL/GenBank/DDBJ databases">
        <authorList>
            <consortium name="DOE Joint Genome Institute"/>
            <person name="Ahrendt S."/>
            <person name="Riley R."/>
            <person name="Andreopoulos W."/>
            <person name="Labutti K."/>
            <person name="Pangilinan J."/>
            <person name="Ruiz-Duenas F.J."/>
            <person name="Barrasa J.M."/>
            <person name="Sanchez-Garcia M."/>
            <person name="Camarero S."/>
            <person name="Miyauchi S."/>
            <person name="Serrano A."/>
            <person name="Linde D."/>
            <person name="Babiker R."/>
            <person name="Drula E."/>
            <person name="Ayuso-Fernandez I."/>
            <person name="Pacheco R."/>
            <person name="Padilla G."/>
            <person name="Ferreira P."/>
            <person name="Barriuso J."/>
            <person name="Kellner H."/>
            <person name="Castanera R."/>
            <person name="Alfaro M."/>
            <person name="Ramirez L."/>
            <person name="Pisabarro A.G."/>
            <person name="Kuo A."/>
            <person name="Tritt A."/>
            <person name="Lipzen A."/>
            <person name="He G."/>
            <person name="Yan M."/>
            <person name="Ng V."/>
            <person name="Cullen D."/>
            <person name="Martin F."/>
            <person name="Rosso M.-N."/>
            <person name="Henrissat B."/>
            <person name="Hibbett D."/>
            <person name="Martinez A.T."/>
            <person name="Grigoriev I.V."/>
        </authorList>
    </citation>
    <scope>NUCLEOTIDE SEQUENCE</scope>
    <source>
        <strain evidence="2">CBS 506.95</strain>
    </source>
</reference>
<dbReference type="OrthoDB" id="2960209at2759"/>
<name>A0A9P6JRK4_9AGAR</name>
<dbReference type="Proteomes" id="UP000807306">
    <property type="component" value="Unassembled WGS sequence"/>
</dbReference>
<accession>A0A9P6JRK4</accession>
<protein>
    <submittedName>
        <fullName evidence="2">Uncharacterized protein</fullName>
    </submittedName>
</protein>
<gene>
    <name evidence="2" type="ORF">CPB83DRAFT_892645</name>
</gene>
<dbReference type="AlphaFoldDB" id="A0A9P6JRK4"/>
<dbReference type="EMBL" id="MU157840">
    <property type="protein sequence ID" value="KAF9530356.1"/>
    <property type="molecule type" value="Genomic_DNA"/>
</dbReference>
<organism evidence="2 3">
    <name type="scientific">Crepidotus variabilis</name>
    <dbReference type="NCBI Taxonomy" id="179855"/>
    <lineage>
        <taxon>Eukaryota</taxon>
        <taxon>Fungi</taxon>
        <taxon>Dikarya</taxon>
        <taxon>Basidiomycota</taxon>
        <taxon>Agaricomycotina</taxon>
        <taxon>Agaricomycetes</taxon>
        <taxon>Agaricomycetidae</taxon>
        <taxon>Agaricales</taxon>
        <taxon>Agaricineae</taxon>
        <taxon>Crepidotaceae</taxon>
        <taxon>Crepidotus</taxon>
    </lineage>
</organism>
<evidence type="ECO:0000256" key="1">
    <source>
        <dbReference type="SAM" id="MobiDB-lite"/>
    </source>
</evidence>
<evidence type="ECO:0000313" key="3">
    <source>
        <dbReference type="Proteomes" id="UP000807306"/>
    </source>
</evidence>
<feature type="compositionally biased region" description="Basic and acidic residues" evidence="1">
    <location>
        <begin position="173"/>
        <end position="194"/>
    </location>
</feature>
<feature type="region of interest" description="Disordered" evidence="1">
    <location>
        <begin position="173"/>
        <end position="200"/>
    </location>
</feature>
<evidence type="ECO:0000313" key="2">
    <source>
        <dbReference type="EMBL" id="KAF9530356.1"/>
    </source>
</evidence>
<sequence length="200" mass="22836">MHGMGMGHHWGLYRRGPSRLLWFIIGAGAATWWIKKRDGHFGHCGPRPIDTALPQSSPSTDNGYAHNWHQRWHAHMNEAQRSMPTPPQVPADVPAEKTPVDFTPPPQVQYQAAPSYPQQQQQPQVNAAWGWDHEREHIERISKQATDAMVDLTESTLESVLATAESLKAKLAEQRAQREKQQKLIDRQLEEQRKNPPRLV</sequence>
<keyword evidence="3" id="KW-1185">Reference proteome</keyword>